<comment type="caution">
    <text evidence="1">The sequence shown here is derived from an EMBL/GenBank/DDBJ whole genome shotgun (WGS) entry which is preliminary data.</text>
</comment>
<evidence type="ECO:0000313" key="1">
    <source>
        <dbReference type="EMBL" id="CAE6768187.1"/>
    </source>
</evidence>
<accession>A0ABN7LT42</accession>
<proteinExistence type="predicted"/>
<name>A0ABN7LT42_9BACT</name>
<organism evidence="1 2">
    <name type="scientific">Nitrospira defluvii</name>
    <dbReference type="NCBI Taxonomy" id="330214"/>
    <lineage>
        <taxon>Bacteria</taxon>
        <taxon>Pseudomonadati</taxon>
        <taxon>Nitrospirota</taxon>
        <taxon>Nitrospiria</taxon>
        <taxon>Nitrospirales</taxon>
        <taxon>Nitrospiraceae</taxon>
        <taxon>Nitrospira</taxon>
    </lineage>
</organism>
<protein>
    <submittedName>
        <fullName evidence="1">Uncharacterized protein</fullName>
    </submittedName>
</protein>
<reference evidence="1 2" key="1">
    <citation type="submission" date="2021-02" db="EMBL/GenBank/DDBJ databases">
        <authorList>
            <person name="Han P."/>
        </authorList>
    </citation>
    <scope>NUCLEOTIDE SEQUENCE [LARGE SCALE GENOMIC DNA]</scope>
    <source>
        <strain evidence="1">Candidatus Nitrospira sp. ZN2</strain>
    </source>
</reference>
<sequence length="61" mass="7008">MPDLREILIDGDREASVRLREVSLQAAPRWKEDEVFAALTACRNIPLHPSQMLPFHRRALA</sequence>
<keyword evidence="2" id="KW-1185">Reference proteome</keyword>
<evidence type="ECO:0000313" key="2">
    <source>
        <dbReference type="Proteomes" id="UP000675880"/>
    </source>
</evidence>
<dbReference type="EMBL" id="CAJNBJ010000017">
    <property type="protein sequence ID" value="CAE6768187.1"/>
    <property type="molecule type" value="Genomic_DNA"/>
</dbReference>
<gene>
    <name evidence="1" type="ORF">NSPZN2_40146</name>
</gene>
<dbReference type="Proteomes" id="UP000675880">
    <property type="component" value="Unassembled WGS sequence"/>
</dbReference>